<reference evidence="9 10" key="1">
    <citation type="submission" date="2024-05" db="EMBL/GenBank/DDBJ databases">
        <title>Genome sequence of Ponticoccus litoralis KCCM 90028.</title>
        <authorList>
            <person name="Kim J.M."/>
            <person name="Lee J.K."/>
            <person name="Choi B.J."/>
            <person name="Bayburt H."/>
            <person name="Baek J.H."/>
            <person name="Jeon C.O."/>
        </authorList>
    </citation>
    <scope>NUCLEOTIDE SEQUENCE [LARGE SCALE GENOMIC DNA]</scope>
    <source>
        <strain evidence="9 10">KCCM 90028</strain>
    </source>
</reference>
<feature type="chain" id="PRO_5043768442" description="Long-chain fatty acid transport protein" evidence="8">
    <location>
        <begin position="20"/>
        <end position="419"/>
    </location>
</feature>
<dbReference type="SUPFAM" id="SSF56935">
    <property type="entry name" value="Porins"/>
    <property type="match status" value="1"/>
</dbReference>
<dbReference type="GO" id="GO:0009279">
    <property type="term" value="C:cell outer membrane"/>
    <property type="evidence" value="ECO:0007669"/>
    <property type="project" value="UniProtKB-SubCell"/>
</dbReference>
<organism evidence="9 10">
    <name type="scientific">Ponticoccus litoralis</name>
    <dbReference type="NCBI Taxonomy" id="422297"/>
    <lineage>
        <taxon>Bacteria</taxon>
        <taxon>Pseudomonadati</taxon>
        <taxon>Pseudomonadota</taxon>
        <taxon>Alphaproteobacteria</taxon>
        <taxon>Rhodobacterales</taxon>
        <taxon>Roseobacteraceae</taxon>
        <taxon>Ponticoccus</taxon>
    </lineage>
</organism>
<dbReference type="Gene3D" id="2.40.160.60">
    <property type="entry name" value="Outer membrane protein transport protein (OMPP1/FadL/TodX)"/>
    <property type="match status" value="1"/>
</dbReference>
<accession>A0AAW9SF21</accession>
<evidence type="ECO:0000256" key="2">
    <source>
        <dbReference type="ARBA" id="ARBA00008163"/>
    </source>
</evidence>
<evidence type="ECO:0000256" key="5">
    <source>
        <dbReference type="ARBA" id="ARBA00022729"/>
    </source>
</evidence>
<dbReference type="GO" id="GO:0015483">
    <property type="term" value="F:long-chain fatty acid transporting porin activity"/>
    <property type="evidence" value="ECO:0007669"/>
    <property type="project" value="TreeGrafter"/>
</dbReference>
<proteinExistence type="inferred from homology"/>
<comment type="similarity">
    <text evidence="2">Belongs to the OmpP1/FadL family.</text>
</comment>
<dbReference type="EMBL" id="JBDNCH010000002">
    <property type="protein sequence ID" value="MEN9062609.1"/>
    <property type="molecule type" value="Genomic_DNA"/>
</dbReference>
<feature type="signal peptide" evidence="8">
    <location>
        <begin position="1"/>
        <end position="19"/>
    </location>
</feature>
<evidence type="ECO:0000313" key="10">
    <source>
        <dbReference type="Proteomes" id="UP001428774"/>
    </source>
</evidence>
<evidence type="ECO:0000256" key="7">
    <source>
        <dbReference type="ARBA" id="ARBA00023237"/>
    </source>
</evidence>
<evidence type="ECO:0000256" key="3">
    <source>
        <dbReference type="ARBA" id="ARBA00022452"/>
    </source>
</evidence>
<keyword evidence="5 8" id="KW-0732">Signal</keyword>
<protein>
    <recommendedName>
        <fullName evidence="11">Long-chain fatty acid transport protein</fullName>
    </recommendedName>
</protein>
<keyword evidence="4" id="KW-0812">Transmembrane</keyword>
<keyword evidence="3" id="KW-1134">Transmembrane beta strand</keyword>
<evidence type="ECO:0000256" key="4">
    <source>
        <dbReference type="ARBA" id="ARBA00022692"/>
    </source>
</evidence>
<evidence type="ECO:0000256" key="8">
    <source>
        <dbReference type="SAM" id="SignalP"/>
    </source>
</evidence>
<keyword evidence="6" id="KW-0472">Membrane</keyword>
<dbReference type="AlphaFoldDB" id="A0AAW9SF21"/>
<dbReference type="PANTHER" id="PTHR35093:SF8">
    <property type="entry name" value="OUTER MEMBRANE PROTEIN NMB0088-RELATED"/>
    <property type="match status" value="1"/>
</dbReference>
<sequence>MNKFIAGAVLALLSSQAQAAGLDRSGQSVASIFAADGTASLSFGYVMPSVTGTDSRGADYDVGESYTQTAITYTNGLKGTGFNYSLIFDQPYGTNVDYDADPTTSNLGGTMADLDSRALTVIGRYKFGDRFSIFGGIGVERIEADVALNGLSYAGAISTAAVASTVPGLDSTLLGAALSGSAAAATAIDSTYGAGTTAALGSAVASTSGSFLGTGGYTFAMDQSTKPTYLIGAAYEIPDIALRISGTYRFQTEHSADTTEELLGRTVRDSVDFVSPASFNLDFQTGIMEGTLLTASYRWTDFSAVDIVPSALGADLVNLDDGHRYTLGVARRFSESFAGSMSVSYEPENNNDTVSPLGPTDGLWGVSLAGQYSSGALKISGGLNYSWLGDAVAGVAERPAASFEDNHAVGIGFKAEMVF</sequence>
<dbReference type="InterPro" id="IPR005017">
    <property type="entry name" value="OMPP1/FadL/TodX"/>
</dbReference>
<evidence type="ECO:0000256" key="1">
    <source>
        <dbReference type="ARBA" id="ARBA00004571"/>
    </source>
</evidence>
<evidence type="ECO:0008006" key="11">
    <source>
        <dbReference type="Google" id="ProtNLM"/>
    </source>
</evidence>
<evidence type="ECO:0000313" key="9">
    <source>
        <dbReference type="EMBL" id="MEN9062609.1"/>
    </source>
</evidence>
<keyword evidence="10" id="KW-1185">Reference proteome</keyword>
<gene>
    <name evidence="9" type="ORF">ABFB10_18125</name>
</gene>
<dbReference type="RefSeq" id="WP_347167559.1">
    <property type="nucleotide sequence ID" value="NZ_JBDNCH010000002.1"/>
</dbReference>
<comment type="subcellular location">
    <subcellularLocation>
        <location evidence="1">Cell outer membrane</location>
        <topology evidence="1">Multi-pass membrane protein</topology>
    </subcellularLocation>
</comment>
<comment type="caution">
    <text evidence="9">The sequence shown here is derived from an EMBL/GenBank/DDBJ whole genome shotgun (WGS) entry which is preliminary data.</text>
</comment>
<name>A0AAW9SF21_9RHOB</name>
<dbReference type="Proteomes" id="UP001428774">
    <property type="component" value="Unassembled WGS sequence"/>
</dbReference>
<dbReference type="PANTHER" id="PTHR35093">
    <property type="entry name" value="OUTER MEMBRANE PROTEIN NMB0088-RELATED"/>
    <property type="match status" value="1"/>
</dbReference>
<evidence type="ECO:0000256" key="6">
    <source>
        <dbReference type="ARBA" id="ARBA00023136"/>
    </source>
</evidence>
<keyword evidence="7" id="KW-0998">Cell outer membrane</keyword>